<dbReference type="OrthoDB" id="8479979at2"/>
<dbReference type="RefSeq" id="WP_077811774.1">
    <property type="nucleotide sequence ID" value="NZ_CP014692.1"/>
</dbReference>
<evidence type="ECO:0000313" key="2">
    <source>
        <dbReference type="EMBL" id="AQS83736.1"/>
    </source>
</evidence>
<protein>
    <recommendedName>
        <fullName evidence="1">Peptidase M15C domain-containing protein</fullName>
    </recommendedName>
</protein>
<dbReference type="AlphaFoldDB" id="A0A1U9KD81"/>
<evidence type="ECO:0000313" key="3">
    <source>
        <dbReference type="Proteomes" id="UP000188937"/>
    </source>
</evidence>
<keyword evidence="3" id="KW-1185">Reference proteome</keyword>
<evidence type="ECO:0000259" key="1">
    <source>
        <dbReference type="Pfam" id="PF13539"/>
    </source>
</evidence>
<reference evidence="2 3" key="1">
    <citation type="submission" date="2016-03" db="EMBL/GenBank/DDBJ databases">
        <title>Acetic acid bacteria sequencing.</title>
        <authorList>
            <person name="Brandt J."/>
            <person name="Jakob F."/>
            <person name="Vogel R.F."/>
        </authorList>
    </citation>
    <scope>NUCLEOTIDE SEQUENCE [LARGE SCALE GENOMIC DNA]</scope>
    <source>
        <strain evidence="2 3">TMW2.1153</strain>
    </source>
</reference>
<dbReference type="STRING" id="435.A0U92_01950"/>
<dbReference type="CDD" id="cd14845">
    <property type="entry name" value="L-Ala-D-Glu_peptidase_like"/>
    <property type="match status" value="1"/>
</dbReference>
<dbReference type="KEGG" id="aace:A0U92_01950"/>
<proteinExistence type="predicted"/>
<feature type="domain" description="Peptidase M15C" evidence="1">
    <location>
        <begin position="122"/>
        <end position="189"/>
    </location>
</feature>
<dbReference type="GO" id="GO:0008233">
    <property type="term" value="F:peptidase activity"/>
    <property type="evidence" value="ECO:0007669"/>
    <property type="project" value="InterPro"/>
</dbReference>
<gene>
    <name evidence="2" type="ORF">A0U92_01950</name>
</gene>
<dbReference type="InterPro" id="IPR039561">
    <property type="entry name" value="Peptidase_M15C"/>
</dbReference>
<dbReference type="InterPro" id="IPR009045">
    <property type="entry name" value="Zn_M74/Hedgehog-like"/>
</dbReference>
<organism evidence="2 3">
    <name type="scientific">Acetobacter aceti</name>
    <dbReference type="NCBI Taxonomy" id="435"/>
    <lineage>
        <taxon>Bacteria</taxon>
        <taxon>Pseudomonadati</taxon>
        <taxon>Pseudomonadota</taxon>
        <taxon>Alphaproteobacteria</taxon>
        <taxon>Acetobacterales</taxon>
        <taxon>Acetobacteraceae</taxon>
        <taxon>Acetobacter</taxon>
        <taxon>Acetobacter subgen. Acetobacter</taxon>
    </lineage>
</organism>
<dbReference type="SUPFAM" id="SSF55166">
    <property type="entry name" value="Hedgehog/DD-peptidase"/>
    <property type="match status" value="1"/>
</dbReference>
<accession>A0A1U9KD81</accession>
<dbReference type="Proteomes" id="UP000188937">
    <property type="component" value="Chromosome"/>
</dbReference>
<dbReference type="EMBL" id="CP014692">
    <property type="protein sequence ID" value="AQS83736.1"/>
    <property type="molecule type" value="Genomic_DNA"/>
</dbReference>
<sequence length="210" mass="23637">MKTFETHDDVVFFQRFCASCGLYGGAIDGVVHEDMRSASRKLKEQYEYIRDNEGKFDERSERNIESLLPVAQIIARRMLATSRDLYPLVVKIISGTRTYAEQNALYAIGRTIDPQKKKVTNARGGESNHNFGIAWDVGIFEENGRYMDGSKPNDSKAYQALATAAKAAIPELEWGGDWTSFVDPPHYQLKTGKNAKEIRASFEKGLPFLS</sequence>
<dbReference type="Gene3D" id="3.30.1380.10">
    <property type="match status" value="1"/>
</dbReference>
<dbReference type="Pfam" id="PF13539">
    <property type="entry name" value="Peptidase_M15_4"/>
    <property type="match status" value="1"/>
</dbReference>
<name>A0A1U9KD81_ACEAC</name>